<keyword evidence="2" id="KW-1185">Reference proteome</keyword>
<reference evidence="1 2" key="1">
    <citation type="submission" date="2015-05" db="EMBL/GenBank/DDBJ databases">
        <title>Evolution of Trichinella species and genotypes.</title>
        <authorList>
            <person name="Korhonen P.K."/>
            <person name="Edoardo P."/>
            <person name="Giuseppe L.R."/>
            <person name="Gasser R.B."/>
        </authorList>
    </citation>
    <scope>NUCLEOTIDE SEQUENCE [LARGE SCALE GENOMIC DNA]</scope>
    <source>
        <strain evidence="1">ISS10</strain>
    </source>
</reference>
<sequence>MRASLHNTQAMPKRTIAFHSLNKFYYFHFNAVLKLHIFAEYWKQYSKVVLKDIKIRNNQRLKNAFLRKQPLQSLLD</sequence>
<dbReference type="EMBL" id="JYDW01000255">
    <property type="protein sequence ID" value="KRZ50648.1"/>
    <property type="molecule type" value="Genomic_DNA"/>
</dbReference>
<gene>
    <name evidence="1" type="ORF">T02_2400</name>
</gene>
<name>A0A0V1KTE1_9BILA</name>
<dbReference type="Proteomes" id="UP000054721">
    <property type="component" value="Unassembled WGS sequence"/>
</dbReference>
<proteinExistence type="predicted"/>
<protein>
    <submittedName>
        <fullName evidence="1">Uncharacterized protein</fullName>
    </submittedName>
</protein>
<evidence type="ECO:0000313" key="2">
    <source>
        <dbReference type="Proteomes" id="UP000054721"/>
    </source>
</evidence>
<evidence type="ECO:0000313" key="1">
    <source>
        <dbReference type="EMBL" id="KRZ50648.1"/>
    </source>
</evidence>
<dbReference type="AlphaFoldDB" id="A0A0V1KTE1"/>
<accession>A0A0V1KTE1</accession>
<organism evidence="1 2">
    <name type="scientific">Trichinella nativa</name>
    <dbReference type="NCBI Taxonomy" id="6335"/>
    <lineage>
        <taxon>Eukaryota</taxon>
        <taxon>Metazoa</taxon>
        <taxon>Ecdysozoa</taxon>
        <taxon>Nematoda</taxon>
        <taxon>Enoplea</taxon>
        <taxon>Dorylaimia</taxon>
        <taxon>Trichinellida</taxon>
        <taxon>Trichinellidae</taxon>
        <taxon>Trichinella</taxon>
    </lineage>
</organism>
<comment type="caution">
    <text evidence="1">The sequence shown here is derived from an EMBL/GenBank/DDBJ whole genome shotgun (WGS) entry which is preliminary data.</text>
</comment>